<dbReference type="GO" id="GO:0003676">
    <property type="term" value="F:nucleic acid binding"/>
    <property type="evidence" value="ECO:0007669"/>
    <property type="project" value="InterPro"/>
</dbReference>
<accession>A0A9Q3D1C1</accession>
<dbReference type="InterPro" id="IPR036397">
    <property type="entry name" value="RNaseH_sf"/>
</dbReference>
<dbReference type="Gene3D" id="3.30.420.10">
    <property type="entry name" value="Ribonuclease H-like superfamily/Ribonuclease H"/>
    <property type="match status" value="1"/>
</dbReference>
<organism evidence="1 2">
    <name type="scientific">Austropuccinia psidii MF-1</name>
    <dbReference type="NCBI Taxonomy" id="1389203"/>
    <lineage>
        <taxon>Eukaryota</taxon>
        <taxon>Fungi</taxon>
        <taxon>Dikarya</taxon>
        <taxon>Basidiomycota</taxon>
        <taxon>Pucciniomycotina</taxon>
        <taxon>Pucciniomycetes</taxon>
        <taxon>Pucciniales</taxon>
        <taxon>Sphaerophragmiaceae</taxon>
        <taxon>Austropuccinia</taxon>
    </lineage>
</organism>
<protein>
    <recommendedName>
        <fullName evidence="3">Integrase catalytic domain-containing protein</fullName>
    </recommendedName>
</protein>
<dbReference type="InterPro" id="IPR012337">
    <property type="entry name" value="RNaseH-like_sf"/>
</dbReference>
<sequence>MIKNQDPSRPWEIDHMYWVTGLPPGGDRGYNACLVLLDRFTKTPIFIPCHKDDTATHTALLIWNRVVSWTVIFKNIISERDPKLT</sequence>
<keyword evidence="2" id="KW-1185">Reference proteome</keyword>
<dbReference type="SUPFAM" id="SSF53098">
    <property type="entry name" value="Ribonuclease H-like"/>
    <property type="match status" value="1"/>
</dbReference>
<evidence type="ECO:0000313" key="2">
    <source>
        <dbReference type="Proteomes" id="UP000765509"/>
    </source>
</evidence>
<name>A0A9Q3D1C1_9BASI</name>
<dbReference type="AlphaFoldDB" id="A0A9Q3D1C1"/>
<dbReference type="Proteomes" id="UP000765509">
    <property type="component" value="Unassembled WGS sequence"/>
</dbReference>
<reference evidence="1" key="1">
    <citation type="submission" date="2021-03" db="EMBL/GenBank/DDBJ databases">
        <title>Draft genome sequence of rust myrtle Austropuccinia psidii MF-1, a brazilian biotype.</title>
        <authorList>
            <person name="Quecine M.C."/>
            <person name="Pachon D.M.R."/>
            <person name="Bonatelli M.L."/>
            <person name="Correr F.H."/>
            <person name="Franceschini L.M."/>
            <person name="Leite T.F."/>
            <person name="Margarido G.R.A."/>
            <person name="Almeida C.A."/>
            <person name="Ferrarezi J.A."/>
            <person name="Labate C.A."/>
        </authorList>
    </citation>
    <scope>NUCLEOTIDE SEQUENCE</scope>
    <source>
        <strain evidence="1">MF-1</strain>
    </source>
</reference>
<dbReference type="EMBL" id="AVOT02012879">
    <property type="protein sequence ID" value="MBW0495031.1"/>
    <property type="molecule type" value="Genomic_DNA"/>
</dbReference>
<proteinExistence type="predicted"/>
<dbReference type="PANTHER" id="PTHR35046:SF26">
    <property type="entry name" value="RNA-DIRECTED DNA POLYMERASE"/>
    <property type="match status" value="1"/>
</dbReference>
<gene>
    <name evidence="1" type="ORF">O181_034746</name>
</gene>
<evidence type="ECO:0008006" key="3">
    <source>
        <dbReference type="Google" id="ProtNLM"/>
    </source>
</evidence>
<evidence type="ECO:0000313" key="1">
    <source>
        <dbReference type="EMBL" id="MBW0495031.1"/>
    </source>
</evidence>
<dbReference type="PANTHER" id="PTHR35046">
    <property type="entry name" value="ZINC KNUCKLE (CCHC-TYPE) FAMILY PROTEIN"/>
    <property type="match status" value="1"/>
</dbReference>
<comment type="caution">
    <text evidence="1">The sequence shown here is derived from an EMBL/GenBank/DDBJ whole genome shotgun (WGS) entry which is preliminary data.</text>
</comment>